<dbReference type="AlphaFoldDB" id="A0A9Q3W1Y3"/>
<protein>
    <submittedName>
        <fullName evidence="1">Uncharacterized protein</fullName>
    </submittedName>
</protein>
<keyword evidence="2" id="KW-1185">Reference proteome</keyword>
<dbReference type="EMBL" id="JAJSBI010000067">
    <property type="protein sequence ID" value="MCD9881110.1"/>
    <property type="molecule type" value="Genomic_DNA"/>
</dbReference>
<gene>
    <name evidence="1" type="ORF">LJ657_47920</name>
</gene>
<evidence type="ECO:0000313" key="1">
    <source>
        <dbReference type="EMBL" id="MCD9881110.1"/>
    </source>
</evidence>
<sequence length="178" mass="19372">VSTTMRTAPSRNSASYGGFFLDPMNPNFPCNHGLHATRGWSIPIPVPSVTRWSVDDLEGAQAAATLVVGLHQTVQEDRTPGWLTADVLKRWAADPGPRASVYDRALILRAYLLLGGHADESMVSHLASQFRAHRGCPGLPGLYRPDDEPGCDLKTTWAVWELDKALDRKLGTLPSQGS</sequence>
<organism evidence="1 2">
    <name type="scientific">Streptomyces guryensis</name>
    <dbReference type="NCBI Taxonomy" id="2886947"/>
    <lineage>
        <taxon>Bacteria</taxon>
        <taxon>Bacillati</taxon>
        <taxon>Actinomycetota</taxon>
        <taxon>Actinomycetes</taxon>
        <taxon>Kitasatosporales</taxon>
        <taxon>Streptomycetaceae</taxon>
        <taxon>Streptomyces</taxon>
    </lineage>
</organism>
<evidence type="ECO:0000313" key="2">
    <source>
        <dbReference type="Proteomes" id="UP001108029"/>
    </source>
</evidence>
<reference evidence="1" key="1">
    <citation type="submission" date="2021-12" db="EMBL/GenBank/DDBJ databases">
        <authorList>
            <person name="Lee J.-H."/>
            <person name="Kim S.-B."/>
        </authorList>
    </citation>
    <scope>NUCLEOTIDE SEQUENCE</scope>
    <source>
        <strain evidence="1">NR30</strain>
    </source>
</reference>
<comment type="caution">
    <text evidence="1">The sequence shown here is derived from an EMBL/GenBank/DDBJ whole genome shotgun (WGS) entry which is preliminary data.</text>
</comment>
<name>A0A9Q3W1Y3_9ACTN</name>
<accession>A0A9Q3W1Y3</accession>
<dbReference type="Proteomes" id="UP001108029">
    <property type="component" value="Unassembled WGS sequence"/>
</dbReference>
<feature type="non-terminal residue" evidence="1">
    <location>
        <position position="1"/>
    </location>
</feature>
<proteinExistence type="predicted"/>